<keyword evidence="1" id="KW-0378">Hydrolase</keyword>
<organism evidence="1 2">
    <name type="scientific">Chromobacterium paludis</name>
    <dbReference type="NCBI Taxonomy" id="2605945"/>
    <lineage>
        <taxon>Bacteria</taxon>
        <taxon>Pseudomonadati</taxon>
        <taxon>Pseudomonadota</taxon>
        <taxon>Betaproteobacteria</taxon>
        <taxon>Neisseriales</taxon>
        <taxon>Chromobacteriaceae</taxon>
        <taxon>Chromobacterium</taxon>
    </lineage>
</organism>
<name>A0A5C1DJZ8_9NEIS</name>
<dbReference type="KEGG" id="chrm:FYK34_12400"/>
<evidence type="ECO:0000313" key="2">
    <source>
        <dbReference type="Proteomes" id="UP000322079"/>
    </source>
</evidence>
<dbReference type="Proteomes" id="UP000322079">
    <property type="component" value="Chromosome"/>
</dbReference>
<keyword evidence="2" id="KW-1185">Reference proteome</keyword>
<dbReference type="AlphaFoldDB" id="A0A5C1DJZ8"/>
<protein>
    <submittedName>
        <fullName evidence="1">Carboxypeptidase regulatory-like domain-containing protein</fullName>
    </submittedName>
</protein>
<dbReference type="SUPFAM" id="SSF49464">
    <property type="entry name" value="Carboxypeptidase regulatory domain-like"/>
    <property type="match status" value="1"/>
</dbReference>
<dbReference type="InterPro" id="IPR008969">
    <property type="entry name" value="CarboxyPept-like_regulatory"/>
</dbReference>
<keyword evidence="1" id="KW-0645">Protease</keyword>
<accession>A0A5C1DJZ8</accession>
<dbReference type="EMBL" id="CP043473">
    <property type="protein sequence ID" value="QEL56299.1"/>
    <property type="molecule type" value="Genomic_DNA"/>
</dbReference>
<sequence>MPGQHNHQGNTMQRNTAFLLKTSAAALTLALAACGGGGDSTGSASSSAGSQAGQLSGVAASGAPLANAAITVSDSQGKTCQTTSNASGQYQLSLAQCPNAPYLLTASGLQGDNTSVSLHSVALGAGTVHITTLTEVLSQRLLTQQLNTPLANALTSARVDAAQAELRKNLASALSTLGLDANAVDFLSGAFQANHTGLDQVLDSIRLSKNAAGDTILIAKDNGGAVLTIPAGGSALWGGAAFPLIDVDSGVETLAANLQAAIRQSDATALQSLLAADFLDSGDNAAQWAANALDGGWSDVTVGHPLIGSCLEVDGSGGGKCTHRAVDILFSSATHGKAVLHTTIERNGKTWQLAGNQRPFDLEVVPKAYLNQDGSSMVGLSLSSGLDSTPDKPIRRVDVSLNFQSTSSGGFASTSFVGCNQPWLCWNSGVQPSSSNFWPSGSNTGGTLPTDGGWYRAYITVNYTDANGVARQTSFWQPLHAPSGLPSAGQYASLSGSLADLSSQLPGNSVKVAYSLPAGTYLGDVTLNGVDASHQSWLANKSMLGGSPLTLSFANNGQPVVISALSSLFLSNETPSGWQLTRQYTF</sequence>
<keyword evidence="1" id="KW-0121">Carboxypeptidase</keyword>
<gene>
    <name evidence="1" type="ORF">FYK34_12400</name>
</gene>
<proteinExistence type="predicted"/>
<dbReference type="GO" id="GO:0004180">
    <property type="term" value="F:carboxypeptidase activity"/>
    <property type="evidence" value="ECO:0007669"/>
    <property type="project" value="UniProtKB-KW"/>
</dbReference>
<evidence type="ECO:0000313" key="1">
    <source>
        <dbReference type="EMBL" id="QEL56299.1"/>
    </source>
</evidence>
<reference evidence="1 2" key="1">
    <citation type="submission" date="2019-08" db="EMBL/GenBank/DDBJ databases">
        <title>Chromobacterium paludis, a novel bacterium isolated from a Maryland marsh pond.</title>
        <authorList>
            <person name="Blackburn M.B."/>
            <person name="Gundersen-Rindal D.E."/>
        </authorList>
    </citation>
    <scope>NUCLEOTIDE SEQUENCE [LARGE SCALE GENOMIC DNA]</scope>
    <source>
        <strain evidence="2">IIBBL 257-1</strain>
    </source>
</reference>